<organism evidence="5 6">
    <name type="scientific">Candidatus Scalindua rubra</name>
    <dbReference type="NCBI Taxonomy" id="1872076"/>
    <lineage>
        <taxon>Bacteria</taxon>
        <taxon>Pseudomonadati</taxon>
        <taxon>Planctomycetota</taxon>
        <taxon>Candidatus Brocadiia</taxon>
        <taxon>Candidatus Brocadiales</taxon>
        <taxon>Candidatus Scalinduaceae</taxon>
        <taxon>Candidatus Scalindua</taxon>
    </lineage>
</organism>
<accession>A0A1E3X706</accession>
<gene>
    <name evidence="5" type="ORF">SCARUB_03529</name>
</gene>
<feature type="transmembrane region" description="Helical" evidence="3">
    <location>
        <begin position="29"/>
        <end position="48"/>
    </location>
</feature>
<dbReference type="SUPFAM" id="SSF53335">
    <property type="entry name" value="S-adenosyl-L-methionine-dependent methyltransferases"/>
    <property type="match status" value="1"/>
</dbReference>
<dbReference type="Pfam" id="PF13649">
    <property type="entry name" value="Methyltransf_25"/>
    <property type="match status" value="1"/>
</dbReference>
<evidence type="ECO:0000256" key="2">
    <source>
        <dbReference type="ARBA" id="ARBA00022679"/>
    </source>
</evidence>
<dbReference type="GO" id="GO:0032259">
    <property type="term" value="P:methylation"/>
    <property type="evidence" value="ECO:0007669"/>
    <property type="project" value="UniProtKB-KW"/>
</dbReference>
<proteinExistence type="predicted"/>
<dbReference type="EMBL" id="MAYW01000124">
    <property type="protein sequence ID" value="ODS31362.1"/>
    <property type="molecule type" value="Genomic_DNA"/>
</dbReference>
<dbReference type="Proteomes" id="UP000094056">
    <property type="component" value="Unassembled WGS sequence"/>
</dbReference>
<sequence>MQSRRGTSGGGIAGFFDLRTRLTTITRNVLVAIVGVSFWLASLTSNFADPNDQKASFFHIGKFRVKSEEGPPAGFPYIVDVLDLRPGEHILDIGAGNGSWSRLFAEKIGAKGTVHAAEINQSLVDQMKKAFATIPQIRPYLCREDDPELTENSCDVIFISDVYHHLPDRVNYMKRLLKVAKPSGRLCIVERNQSVSKKWHQHASPFSQLIRETEAAGWVLVHYYHFPGLVHGVAIFVPKGRFFC</sequence>
<protein>
    <submittedName>
        <fullName evidence="5">SAM-dependent methyltransferase</fullName>
    </submittedName>
</protein>
<evidence type="ECO:0000256" key="3">
    <source>
        <dbReference type="SAM" id="Phobius"/>
    </source>
</evidence>
<keyword evidence="1 5" id="KW-0489">Methyltransferase</keyword>
<evidence type="ECO:0000313" key="6">
    <source>
        <dbReference type="Proteomes" id="UP000094056"/>
    </source>
</evidence>
<comment type="caution">
    <text evidence="5">The sequence shown here is derived from an EMBL/GenBank/DDBJ whole genome shotgun (WGS) entry which is preliminary data.</text>
</comment>
<dbReference type="GO" id="GO:0008168">
    <property type="term" value="F:methyltransferase activity"/>
    <property type="evidence" value="ECO:0007669"/>
    <property type="project" value="UniProtKB-KW"/>
</dbReference>
<feature type="domain" description="Methyltransferase" evidence="4">
    <location>
        <begin position="90"/>
        <end position="184"/>
    </location>
</feature>
<name>A0A1E3X706_9BACT</name>
<dbReference type="Gene3D" id="3.40.50.150">
    <property type="entry name" value="Vaccinia Virus protein VP39"/>
    <property type="match status" value="1"/>
</dbReference>
<keyword evidence="3" id="KW-0812">Transmembrane</keyword>
<dbReference type="AlphaFoldDB" id="A0A1E3X706"/>
<keyword evidence="3" id="KW-1133">Transmembrane helix</keyword>
<keyword evidence="3" id="KW-0472">Membrane</keyword>
<dbReference type="PANTHER" id="PTHR43861">
    <property type="entry name" value="TRANS-ACONITATE 2-METHYLTRANSFERASE-RELATED"/>
    <property type="match status" value="1"/>
</dbReference>
<evidence type="ECO:0000256" key="1">
    <source>
        <dbReference type="ARBA" id="ARBA00022603"/>
    </source>
</evidence>
<keyword evidence="2 5" id="KW-0808">Transferase</keyword>
<reference evidence="5 6" key="1">
    <citation type="submission" date="2016-07" db="EMBL/GenBank/DDBJ databases">
        <title>Draft genome of Scalindua rubra, obtained from a brine-seawater interface in the Red Sea, sheds light on salt adaptation in anammox bacteria.</title>
        <authorList>
            <person name="Speth D.R."/>
            <person name="Lagkouvardos I."/>
            <person name="Wang Y."/>
            <person name="Qian P.-Y."/>
            <person name="Dutilh B.E."/>
            <person name="Jetten M.S."/>
        </authorList>
    </citation>
    <scope>NUCLEOTIDE SEQUENCE [LARGE SCALE GENOMIC DNA]</scope>
    <source>
        <strain evidence="5">BSI-1</strain>
    </source>
</reference>
<dbReference type="InterPro" id="IPR041698">
    <property type="entry name" value="Methyltransf_25"/>
</dbReference>
<evidence type="ECO:0000259" key="4">
    <source>
        <dbReference type="Pfam" id="PF13649"/>
    </source>
</evidence>
<dbReference type="InterPro" id="IPR029063">
    <property type="entry name" value="SAM-dependent_MTases_sf"/>
</dbReference>
<evidence type="ECO:0000313" key="5">
    <source>
        <dbReference type="EMBL" id="ODS31362.1"/>
    </source>
</evidence>
<dbReference type="PANTHER" id="PTHR43861:SF1">
    <property type="entry name" value="TRANS-ACONITATE 2-METHYLTRANSFERASE"/>
    <property type="match status" value="1"/>
</dbReference>
<dbReference type="CDD" id="cd02440">
    <property type="entry name" value="AdoMet_MTases"/>
    <property type="match status" value="1"/>
</dbReference>